<sequence length="131" mass="15158">MEYLSSIAERVIHHLNEELNVNKQLTRFMSLEESVITNTTVKILFSNAKKDKIVCLLNTHPLDMPWSFRIKINIEPALECELHKWKQEKAKGNEIAYEVYPNLLKDPEGKGNELVKLISADVVSFFKEIES</sequence>
<dbReference type="Proteomes" id="UP000677244">
    <property type="component" value="Unassembled WGS sequence"/>
</dbReference>
<dbReference type="EMBL" id="JAGHKO010000005">
    <property type="protein sequence ID" value="MBO9202793.1"/>
    <property type="molecule type" value="Genomic_DNA"/>
</dbReference>
<proteinExistence type="predicted"/>
<accession>A0ABS3YY07</accession>
<reference evidence="1 2" key="1">
    <citation type="submission" date="2021-03" db="EMBL/GenBank/DDBJ databases">
        <title>Assistant Professor.</title>
        <authorList>
            <person name="Huq M.A."/>
        </authorList>
    </citation>
    <scope>NUCLEOTIDE SEQUENCE [LARGE SCALE GENOMIC DNA]</scope>
    <source>
        <strain evidence="1 2">MAH-29</strain>
    </source>
</reference>
<gene>
    <name evidence="1" type="ORF">J7I42_21065</name>
</gene>
<organism evidence="1 2">
    <name type="scientific">Niastella soli</name>
    <dbReference type="NCBI Taxonomy" id="2821487"/>
    <lineage>
        <taxon>Bacteria</taxon>
        <taxon>Pseudomonadati</taxon>
        <taxon>Bacteroidota</taxon>
        <taxon>Chitinophagia</taxon>
        <taxon>Chitinophagales</taxon>
        <taxon>Chitinophagaceae</taxon>
        <taxon>Niastella</taxon>
    </lineage>
</organism>
<evidence type="ECO:0000313" key="1">
    <source>
        <dbReference type="EMBL" id="MBO9202793.1"/>
    </source>
</evidence>
<name>A0ABS3YY07_9BACT</name>
<protein>
    <recommendedName>
        <fullName evidence="3">DUF5655 domain-containing protein</fullName>
    </recommendedName>
</protein>
<evidence type="ECO:0000313" key="2">
    <source>
        <dbReference type="Proteomes" id="UP000677244"/>
    </source>
</evidence>
<evidence type="ECO:0008006" key="3">
    <source>
        <dbReference type="Google" id="ProtNLM"/>
    </source>
</evidence>
<keyword evidence="2" id="KW-1185">Reference proteome</keyword>
<dbReference type="RefSeq" id="WP_209140846.1">
    <property type="nucleotide sequence ID" value="NZ_JAGHKO010000005.1"/>
</dbReference>
<comment type="caution">
    <text evidence="1">The sequence shown here is derived from an EMBL/GenBank/DDBJ whole genome shotgun (WGS) entry which is preliminary data.</text>
</comment>